<dbReference type="Proteomes" id="UP000005877">
    <property type="component" value="Chromosome"/>
</dbReference>
<evidence type="ECO:0000256" key="3">
    <source>
        <dbReference type="ARBA" id="ARBA00022729"/>
    </source>
</evidence>
<proteinExistence type="predicted"/>
<dbReference type="AlphaFoldDB" id="G7WJX3"/>
<dbReference type="EMBL" id="CP003117">
    <property type="protein sequence ID" value="AET63414.1"/>
    <property type="molecule type" value="Genomic_DNA"/>
</dbReference>
<dbReference type="InterPro" id="IPR055372">
    <property type="entry name" value="CBM96"/>
</dbReference>
<dbReference type="GeneID" id="12509190"/>
<keyword evidence="6" id="KW-1185">Reference proteome</keyword>
<evidence type="ECO:0000313" key="5">
    <source>
        <dbReference type="EMBL" id="AET63414.1"/>
    </source>
</evidence>
<dbReference type="PATRIC" id="fig|1110509.7.peg.22"/>
<evidence type="ECO:0000259" key="4">
    <source>
        <dbReference type="Pfam" id="PF24517"/>
    </source>
</evidence>
<dbReference type="Pfam" id="PF24517">
    <property type="entry name" value="CBM96"/>
    <property type="match status" value="1"/>
</dbReference>
<reference evidence="5 6" key="1">
    <citation type="journal article" date="2012" name="PLoS ONE">
        <title>The genome characteristics and predicted function of methyl-group oxidation pathway in the obligate aceticlastic methanogens, Methanosaeta spp.</title>
        <authorList>
            <person name="Zhu J."/>
            <person name="Zheng H."/>
            <person name="Ai G."/>
            <person name="Zhang G."/>
            <person name="Liu D."/>
            <person name="Liu X."/>
            <person name="Dong X."/>
        </authorList>
    </citation>
    <scope>NUCLEOTIDE SEQUENCE [LARGE SCALE GENOMIC DNA]</scope>
    <source>
        <strain evidence="5 6">6Ac</strain>
    </source>
</reference>
<dbReference type="KEGG" id="mhi:Mhar_0021"/>
<dbReference type="RefSeq" id="WP_014585603.1">
    <property type="nucleotide sequence ID" value="NC_017527.1"/>
</dbReference>
<dbReference type="GO" id="GO:0005576">
    <property type="term" value="C:extracellular region"/>
    <property type="evidence" value="ECO:0007669"/>
    <property type="project" value="UniProtKB-SubCell"/>
</dbReference>
<gene>
    <name evidence="5" type="ordered locus">Mhar_0021</name>
</gene>
<organism evidence="5 6">
    <name type="scientific">Methanothrix harundinacea (strain 6Ac)</name>
    <name type="common">Methanosaeta harundinacea</name>
    <dbReference type="NCBI Taxonomy" id="1110509"/>
    <lineage>
        <taxon>Archaea</taxon>
        <taxon>Methanobacteriati</taxon>
        <taxon>Methanobacteriota</taxon>
        <taxon>Stenosarchaea group</taxon>
        <taxon>Methanomicrobia</taxon>
        <taxon>Methanotrichales</taxon>
        <taxon>Methanotrichaceae</taxon>
        <taxon>Methanothrix</taxon>
    </lineage>
</organism>
<dbReference type="NCBIfam" id="NF033679">
    <property type="entry name" value="DNRLRE_dom"/>
    <property type="match status" value="1"/>
</dbReference>
<keyword evidence="3" id="KW-0732">Signal</keyword>
<name>G7WJX3_METH6</name>
<keyword evidence="5" id="KW-0449">Lipoprotein</keyword>
<dbReference type="HOGENOM" id="CLU_1418691_0_0_2"/>
<accession>G7WJX3</accession>
<sequence length="197" mass="21501">MRYPLKLGLALGCALLMVGAAAAASWSSEKVLMGDAYIDKYAEDDNFGTEEILWVSSEGGEPVRESWLYFDTNSIKEALGIESSDEVASATLKIYAKEVEAPGEVELHFYYEGFFEDTVVWDGKPEYDDEVDGVEEIDGSGWYEFDATSIVKKAIDECPDCPFSMVLVAADDASIGFASKEDSDGNVPVLTVVTSDH</sequence>
<evidence type="ECO:0000256" key="2">
    <source>
        <dbReference type="ARBA" id="ARBA00022525"/>
    </source>
</evidence>
<evidence type="ECO:0000313" key="6">
    <source>
        <dbReference type="Proteomes" id="UP000005877"/>
    </source>
</evidence>
<protein>
    <submittedName>
        <fullName evidence="5">Lipoprotein, putative</fullName>
    </submittedName>
</protein>
<feature type="domain" description="Carbohydrate-binding module family 96" evidence="4">
    <location>
        <begin position="34"/>
        <end position="193"/>
    </location>
</feature>
<evidence type="ECO:0000256" key="1">
    <source>
        <dbReference type="ARBA" id="ARBA00004613"/>
    </source>
</evidence>
<comment type="subcellular location">
    <subcellularLocation>
        <location evidence="1">Secreted</location>
    </subcellularLocation>
</comment>
<dbReference type="STRING" id="1110509.Mhar_0021"/>
<keyword evidence="2" id="KW-0964">Secreted</keyword>